<dbReference type="InterPro" id="IPR007251">
    <property type="entry name" value="Iron_permease_Fet4"/>
</dbReference>
<feature type="compositionally biased region" description="Basic and acidic residues" evidence="1">
    <location>
        <begin position="142"/>
        <end position="172"/>
    </location>
</feature>
<dbReference type="Pfam" id="PF04120">
    <property type="entry name" value="Iron_permease"/>
    <property type="match status" value="1"/>
</dbReference>
<reference evidence="3 4" key="1">
    <citation type="submission" date="2016-10" db="EMBL/GenBank/DDBJ databases">
        <authorList>
            <person name="de Groot N.N."/>
        </authorList>
    </citation>
    <scope>NUCLEOTIDE SEQUENCE [LARGE SCALE GENOMIC DNA]</scope>
    <source>
        <strain evidence="3 4">DSM 26130</strain>
    </source>
</reference>
<protein>
    <submittedName>
        <fullName evidence="3">Low affinity Fe/Cu permease</fullName>
    </submittedName>
</protein>
<dbReference type="EMBL" id="FOLQ01000010">
    <property type="protein sequence ID" value="SFE11312.1"/>
    <property type="molecule type" value="Genomic_DNA"/>
</dbReference>
<feature type="transmembrane region" description="Helical" evidence="2">
    <location>
        <begin position="50"/>
        <end position="69"/>
    </location>
</feature>
<keyword evidence="2" id="KW-1133">Transmembrane helix</keyword>
<evidence type="ECO:0000313" key="3">
    <source>
        <dbReference type="EMBL" id="SFE11312.1"/>
    </source>
</evidence>
<proteinExistence type="predicted"/>
<dbReference type="RefSeq" id="WP_093830419.1">
    <property type="nucleotide sequence ID" value="NZ_FOLQ01000010.1"/>
</dbReference>
<feature type="transmembrane region" description="Helical" evidence="2">
    <location>
        <begin position="21"/>
        <end position="44"/>
    </location>
</feature>
<dbReference type="STRING" id="662367.SAMN05216167_110136"/>
<keyword evidence="4" id="KW-1185">Reference proteome</keyword>
<name>A0A1I1XVI4_9BACT</name>
<dbReference type="Proteomes" id="UP000198598">
    <property type="component" value="Unassembled WGS sequence"/>
</dbReference>
<organism evidence="3 4">
    <name type="scientific">Spirosoma endophyticum</name>
    <dbReference type="NCBI Taxonomy" id="662367"/>
    <lineage>
        <taxon>Bacteria</taxon>
        <taxon>Pseudomonadati</taxon>
        <taxon>Bacteroidota</taxon>
        <taxon>Cytophagia</taxon>
        <taxon>Cytophagales</taxon>
        <taxon>Cytophagaceae</taxon>
        <taxon>Spirosoma</taxon>
    </lineage>
</organism>
<dbReference type="OrthoDB" id="119761at2"/>
<feature type="region of interest" description="Disordered" evidence="1">
    <location>
        <begin position="127"/>
        <end position="172"/>
    </location>
</feature>
<evidence type="ECO:0000256" key="1">
    <source>
        <dbReference type="SAM" id="MobiDB-lite"/>
    </source>
</evidence>
<evidence type="ECO:0000256" key="2">
    <source>
        <dbReference type="SAM" id="Phobius"/>
    </source>
</evidence>
<dbReference type="GO" id="GO:0055085">
    <property type="term" value="P:transmembrane transport"/>
    <property type="evidence" value="ECO:0007669"/>
    <property type="project" value="InterPro"/>
</dbReference>
<evidence type="ECO:0000313" key="4">
    <source>
        <dbReference type="Proteomes" id="UP000198598"/>
    </source>
</evidence>
<accession>A0A1I1XVI4</accession>
<dbReference type="AlphaFoldDB" id="A0A1I1XVI4"/>
<gene>
    <name evidence="3" type="ORF">SAMN05216167_110136</name>
</gene>
<sequence>MNTNKFTQFFEKFASKATQKTGSSGAFLIALLTVVVWVITGPLFGYSDTWQLVINTGTTIITFLMVFLIQKSQNKDSLAMQIKLNELIAVNRKASNRLLNVEDLTEADLHALHQFFGKLGEKAKTEDSLSESHSVEEAEDIHEDKVEALKERQAERKKEKQAYKEQKRAAKP</sequence>
<keyword evidence="2" id="KW-0812">Transmembrane</keyword>
<keyword evidence="2" id="KW-0472">Membrane</keyword>